<protein>
    <submittedName>
        <fullName evidence="2">Uncharacterized protein</fullName>
    </submittedName>
</protein>
<feature type="region of interest" description="Disordered" evidence="1">
    <location>
        <begin position="1"/>
        <end position="34"/>
    </location>
</feature>
<dbReference type="Pfam" id="PF03392">
    <property type="entry name" value="OS-D"/>
    <property type="match status" value="1"/>
</dbReference>
<dbReference type="PANTHER" id="PTHR11257">
    <property type="entry name" value="CHEMOSENSORY PROTEIN-RELATED"/>
    <property type="match status" value="1"/>
</dbReference>
<gene>
    <name evidence="2" type="ORF">CLODIP_2_CD09589</name>
</gene>
<dbReference type="OrthoDB" id="6344725at2759"/>
<dbReference type="EMBL" id="CADEPI010000345">
    <property type="protein sequence ID" value="CAB3384322.1"/>
    <property type="molecule type" value="Genomic_DNA"/>
</dbReference>
<comment type="caution">
    <text evidence="2">The sequence shown here is derived from an EMBL/GenBank/DDBJ whole genome shotgun (WGS) entry which is preliminary data.</text>
</comment>
<dbReference type="PANTHER" id="PTHR11257:SF13">
    <property type="entry name" value="GEO07322P1"/>
    <property type="match status" value="1"/>
</dbReference>
<dbReference type="Proteomes" id="UP000494165">
    <property type="component" value="Unassembled WGS sequence"/>
</dbReference>
<dbReference type="Gene3D" id="1.10.2080.10">
    <property type="entry name" value="Insect odorant-binding protein A10/Ejaculatory bulb-specific protein 3"/>
    <property type="match status" value="1"/>
</dbReference>
<evidence type="ECO:0000256" key="1">
    <source>
        <dbReference type="SAM" id="MobiDB-lite"/>
    </source>
</evidence>
<evidence type="ECO:0000313" key="2">
    <source>
        <dbReference type="EMBL" id="CAB3384322.1"/>
    </source>
</evidence>
<feature type="compositionally biased region" description="Basic and acidic residues" evidence="1">
    <location>
        <begin position="8"/>
        <end position="29"/>
    </location>
</feature>
<evidence type="ECO:0000313" key="3">
    <source>
        <dbReference type="Proteomes" id="UP000494165"/>
    </source>
</evidence>
<keyword evidence="3" id="KW-1185">Reference proteome</keyword>
<dbReference type="InterPro" id="IPR036682">
    <property type="entry name" value="OS_D_A10/PebIII_sf"/>
</dbReference>
<proteinExistence type="predicted"/>
<reference evidence="2 3" key="1">
    <citation type="submission" date="2020-04" db="EMBL/GenBank/DDBJ databases">
        <authorList>
            <person name="Alioto T."/>
            <person name="Alioto T."/>
            <person name="Gomez Garrido J."/>
        </authorList>
    </citation>
    <scope>NUCLEOTIDE SEQUENCE [LARGE SCALE GENOMIC DNA]</scope>
</reference>
<sequence length="264" mass="29624">MFHSLRKIHSDTKSKKAAGEGIRRERGTRDPQLQSRIAASQVHTRLCRHTPQAEITAPIHRNCKECSSPEASAWCWFQQPPPALRPIIPLNLRFGVPAVDHLEEEATNNHNAIPSSSSISTSSVSIAQGTHHVHHTVAHHDGNLFTSRLDNIDMDRILNNRRLVHNYVGCVVGKKPCTAEGKEFKRSLPDVLLTECAKCSVQMQRNIEHMVHVLQKEYPLEWQQLVKHYDPDGSYRKRYPHYLLASDDLDAGGSTTAASTNTPA</sequence>
<dbReference type="InterPro" id="IPR005055">
    <property type="entry name" value="A10/PebIII"/>
</dbReference>
<dbReference type="AlphaFoldDB" id="A0A8S1DU09"/>
<accession>A0A8S1DU09</accession>
<name>A0A8S1DU09_9INSE</name>
<organism evidence="2 3">
    <name type="scientific">Cloeon dipterum</name>
    <dbReference type="NCBI Taxonomy" id="197152"/>
    <lineage>
        <taxon>Eukaryota</taxon>
        <taxon>Metazoa</taxon>
        <taxon>Ecdysozoa</taxon>
        <taxon>Arthropoda</taxon>
        <taxon>Hexapoda</taxon>
        <taxon>Insecta</taxon>
        <taxon>Pterygota</taxon>
        <taxon>Palaeoptera</taxon>
        <taxon>Ephemeroptera</taxon>
        <taxon>Pisciforma</taxon>
        <taxon>Baetidae</taxon>
        <taxon>Cloeon</taxon>
    </lineage>
</organism>
<dbReference type="SUPFAM" id="SSF100910">
    <property type="entry name" value="Chemosensory protein Csp2"/>
    <property type="match status" value="1"/>
</dbReference>